<sequence length="102" mass="11471">MIMVDARERAARALCRKAGNVEMAKFEGKPLWMSYLDEVDTVFRAILDAPGSSYHLVFDSLPSPKGARFIELEDDNGKSIEIGEWRARSDGNCELVLPLVRQ</sequence>
<proteinExistence type="predicted"/>
<gene>
    <name evidence="1" type="ORF">CU100_10035</name>
</gene>
<dbReference type="Proteomes" id="UP000241158">
    <property type="component" value="Unassembled WGS sequence"/>
</dbReference>
<name>A0A2P7AUU3_9HYPH</name>
<reference evidence="2" key="1">
    <citation type="submission" date="2017-11" db="EMBL/GenBank/DDBJ databases">
        <authorList>
            <person name="Kuznetsova I."/>
            <person name="Sazanova A."/>
            <person name="Chirak E."/>
            <person name="Safronova V."/>
            <person name="Willems A."/>
        </authorList>
    </citation>
    <scope>NUCLEOTIDE SEQUENCE [LARGE SCALE GENOMIC DNA]</scope>
    <source>
        <strain evidence="2">PEPV15</strain>
    </source>
</reference>
<comment type="caution">
    <text evidence="1">The sequence shown here is derived from an EMBL/GenBank/DDBJ whole genome shotgun (WGS) entry which is preliminary data.</text>
</comment>
<protein>
    <submittedName>
        <fullName evidence="1">Uncharacterized protein</fullName>
    </submittedName>
</protein>
<evidence type="ECO:0000313" key="2">
    <source>
        <dbReference type="Proteomes" id="UP000241158"/>
    </source>
</evidence>
<dbReference type="AlphaFoldDB" id="A0A2P7AUU3"/>
<organism evidence="1 2">
    <name type="scientific">Phyllobacterium endophyticum</name>
    <dbReference type="NCBI Taxonomy" id="1149773"/>
    <lineage>
        <taxon>Bacteria</taxon>
        <taxon>Pseudomonadati</taxon>
        <taxon>Pseudomonadota</taxon>
        <taxon>Alphaproteobacteria</taxon>
        <taxon>Hyphomicrobiales</taxon>
        <taxon>Phyllobacteriaceae</taxon>
        <taxon>Phyllobacterium</taxon>
    </lineage>
</organism>
<accession>A0A2P7AUU3</accession>
<keyword evidence="2" id="KW-1185">Reference proteome</keyword>
<dbReference type="EMBL" id="PGGN01000002">
    <property type="protein sequence ID" value="PSH58000.1"/>
    <property type="molecule type" value="Genomic_DNA"/>
</dbReference>
<evidence type="ECO:0000313" key="1">
    <source>
        <dbReference type="EMBL" id="PSH58000.1"/>
    </source>
</evidence>